<organism evidence="1 2">
    <name type="scientific">Dreissena polymorpha</name>
    <name type="common">Zebra mussel</name>
    <name type="synonym">Mytilus polymorpha</name>
    <dbReference type="NCBI Taxonomy" id="45954"/>
    <lineage>
        <taxon>Eukaryota</taxon>
        <taxon>Metazoa</taxon>
        <taxon>Spiralia</taxon>
        <taxon>Lophotrochozoa</taxon>
        <taxon>Mollusca</taxon>
        <taxon>Bivalvia</taxon>
        <taxon>Autobranchia</taxon>
        <taxon>Heteroconchia</taxon>
        <taxon>Euheterodonta</taxon>
        <taxon>Imparidentia</taxon>
        <taxon>Neoheterodontei</taxon>
        <taxon>Myida</taxon>
        <taxon>Dreissenoidea</taxon>
        <taxon>Dreissenidae</taxon>
        <taxon>Dreissena</taxon>
    </lineage>
</organism>
<keyword evidence="2" id="KW-1185">Reference proteome</keyword>
<accession>A0A9D4S9C5</accession>
<dbReference type="Proteomes" id="UP000828390">
    <property type="component" value="Unassembled WGS sequence"/>
</dbReference>
<name>A0A9D4S9C5_DREPO</name>
<gene>
    <name evidence="1" type="ORF">DPMN_020759</name>
</gene>
<dbReference type="AlphaFoldDB" id="A0A9D4S9C5"/>
<reference evidence="1" key="2">
    <citation type="submission" date="2020-11" db="EMBL/GenBank/DDBJ databases">
        <authorList>
            <person name="McCartney M.A."/>
            <person name="Auch B."/>
            <person name="Kono T."/>
            <person name="Mallez S."/>
            <person name="Becker A."/>
            <person name="Gohl D.M."/>
            <person name="Silverstein K.A.T."/>
            <person name="Koren S."/>
            <person name="Bechman K.B."/>
            <person name="Herman A."/>
            <person name="Abrahante J.E."/>
            <person name="Garbe J."/>
        </authorList>
    </citation>
    <scope>NUCLEOTIDE SEQUENCE</scope>
    <source>
        <strain evidence="1">Duluth1</strain>
        <tissue evidence="1">Whole animal</tissue>
    </source>
</reference>
<comment type="caution">
    <text evidence="1">The sequence shown here is derived from an EMBL/GenBank/DDBJ whole genome shotgun (WGS) entry which is preliminary data.</text>
</comment>
<protein>
    <submittedName>
        <fullName evidence="1">Uncharacterized protein</fullName>
    </submittedName>
</protein>
<evidence type="ECO:0000313" key="2">
    <source>
        <dbReference type="Proteomes" id="UP000828390"/>
    </source>
</evidence>
<evidence type="ECO:0000313" key="1">
    <source>
        <dbReference type="EMBL" id="KAH3896581.1"/>
    </source>
</evidence>
<reference evidence="1" key="1">
    <citation type="journal article" date="2019" name="bioRxiv">
        <title>The Genome of the Zebra Mussel, Dreissena polymorpha: A Resource for Invasive Species Research.</title>
        <authorList>
            <person name="McCartney M.A."/>
            <person name="Auch B."/>
            <person name="Kono T."/>
            <person name="Mallez S."/>
            <person name="Zhang Y."/>
            <person name="Obille A."/>
            <person name="Becker A."/>
            <person name="Abrahante J.E."/>
            <person name="Garbe J."/>
            <person name="Badalamenti J.P."/>
            <person name="Herman A."/>
            <person name="Mangelson H."/>
            <person name="Liachko I."/>
            <person name="Sullivan S."/>
            <person name="Sone E.D."/>
            <person name="Koren S."/>
            <person name="Silverstein K.A.T."/>
            <person name="Beckman K.B."/>
            <person name="Gohl D.M."/>
        </authorList>
    </citation>
    <scope>NUCLEOTIDE SEQUENCE</scope>
    <source>
        <strain evidence="1">Duluth1</strain>
        <tissue evidence="1">Whole animal</tissue>
    </source>
</reference>
<proteinExistence type="predicted"/>
<sequence>MFIVTCPQWQVEEKFLRKSLEIALWLMHYLRFLFVSKSTKECEGFPCMYKQMRSKRRKDERTNPDLVAEESIKKNADLGGFCVDTIPPKGISC</sequence>
<dbReference type="EMBL" id="JAIWYP010000001">
    <property type="protein sequence ID" value="KAH3896581.1"/>
    <property type="molecule type" value="Genomic_DNA"/>
</dbReference>